<dbReference type="Gene3D" id="3.90.180.10">
    <property type="entry name" value="Medium-chain alcohol dehydrogenases, catalytic domain"/>
    <property type="match status" value="1"/>
</dbReference>
<dbReference type="GO" id="GO:0016491">
    <property type="term" value="F:oxidoreductase activity"/>
    <property type="evidence" value="ECO:0007669"/>
    <property type="project" value="UniProtKB-KW"/>
</dbReference>
<dbReference type="Gene3D" id="3.40.50.720">
    <property type="entry name" value="NAD(P)-binding Rossmann-like Domain"/>
    <property type="match status" value="1"/>
</dbReference>
<evidence type="ECO:0000313" key="4">
    <source>
        <dbReference type="EMBL" id="TGE34958.1"/>
    </source>
</evidence>
<feature type="domain" description="Alcohol dehydrogenase-like C-terminal" evidence="2">
    <location>
        <begin position="161"/>
        <end position="296"/>
    </location>
</feature>
<keyword evidence="5" id="KW-1185">Reference proteome</keyword>
<dbReference type="AlphaFoldDB" id="A0A4Z0QWS6"/>
<feature type="domain" description="Alcohol dehydrogenase-like N-terminal" evidence="3">
    <location>
        <begin position="23"/>
        <end position="112"/>
    </location>
</feature>
<dbReference type="SUPFAM" id="SSF51735">
    <property type="entry name" value="NAD(P)-binding Rossmann-fold domains"/>
    <property type="match status" value="1"/>
</dbReference>
<evidence type="ECO:0000259" key="3">
    <source>
        <dbReference type="Pfam" id="PF08240"/>
    </source>
</evidence>
<comment type="caution">
    <text evidence="4">The sequence shown here is derived from an EMBL/GenBank/DDBJ whole genome shotgun (WGS) entry which is preliminary data.</text>
</comment>
<organism evidence="4 5">
    <name type="scientific">Desulfosporosinus fructosivorans</name>
    <dbReference type="NCBI Taxonomy" id="2018669"/>
    <lineage>
        <taxon>Bacteria</taxon>
        <taxon>Bacillati</taxon>
        <taxon>Bacillota</taxon>
        <taxon>Clostridia</taxon>
        <taxon>Eubacteriales</taxon>
        <taxon>Desulfitobacteriaceae</taxon>
        <taxon>Desulfosporosinus</taxon>
    </lineage>
</organism>
<gene>
    <name evidence="4" type="ORF">E4K67_27795</name>
</gene>
<dbReference type="Pfam" id="PF00107">
    <property type="entry name" value="ADH_zinc_N"/>
    <property type="match status" value="1"/>
</dbReference>
<dbReference type="InterPro" id="IPR011032">
    <property type="entry name" value="GroES-like_sf"/>
</dbReference>
<dbReference type="Proteomes" id="UP000298460">
    <property type="component" value="Unassembled WGS sequence"/>
</dbReference>
<protein>
    <submittedName>
        <fullName evidence="4">Theronine dehydrogenase</fullName>
    </submittedName>
</protein>
<sequence>MKAAIYNGIKDVTINELAMPVCGENDIIVRNLYASICGSDISAYYHGGDSVRIFKGFEFGHEMVSEVVEVGQNVKGIEIGQRVYPYPLEAKNDRSRAATVGGFSEYVQIPNCELGKSVYLVNDKISSKVAALIEPFTVGTCAARKANPQPGQKAIVFGAGAIGVAAAIALKHYGVEKVMIADLSDFRLDKVKNLGFEVCNSAKEDIITKAKTVFGEVPGYPSSCADVDIYIDAVGASVVIEQWQNMAKYGNKLVVVGVHHKPVPIDFTLITYKDAQILGSGGYHPQDVATVFEIMESGKFNLESLVTHEFNLKDIVEAIETASKTEEAFKVEIKY</sequence>
<proteinExistence type="predicted"/>
<dbReference type="SUPFAM" id="SSF50129">
    <property type="entry name" value="GroES-like"/>
    <property type="match status" value="1"/>
</dbReference>
<dbReference type="RefSeq" id="WP_135552732.1">
    <property type="nucleotide sequence ID" value="NZ_SPQQ01000023.1"/>
</dbReference>
<dbReference type="InterPro" id="IPR013149">
    <property type="entry name" value="ADH-like_C"/>
</dbReference>
<dbReference type="InterPro" id="IPR036291">
    <property type="entry name" value="NAD(P)-bd_dom_sf"/>
</dbReference>
<dbReference type="OrthoDB" id="9769198at2"/>
<evidence type="ECO:0000313" key="5">
    <source>
        <dbReference type="Proteomes" id="UP000298460"/>
    </source>
</evidence>
<dbReference type="PANTHER" id="PTHR43401:SF2">
    <property type="entry name" value="L-THREONINE 3-DEHYDROGENASE"/>
    <property type="match status" value="1"/>
</dbReference>
<name>A0A4Z0QWS6_9FIRM</name>
<keyword evidence="1" id="KW-0560">Oxidoreductase</keyword>
<dbReference type="InterPro" id="IPR050129">
    <property type="entry name" value="Zn_alcohol_dh"/>
</dbReference>
<evidence type="ECO:0000256" key="1">
    <source>
        <dbReference type="ARBA" id="ARBA00023002"/>
    </source>
</evidence>
<evidence type="ECO:0000259" key="2">
    <source>
        <dbReference type="Pfam" id="PF00107"/>
    </source>
</evidence>
<dbReference type="Pfam" id="PF08240">
    <property type="entry name" value="ADH_N"/>
    <property type="match status" value="1"/>
</dbReference>
<dbReference type="InterPro" id="IPR013154">
    <property type="entry name" value="ADH-like_N"/>
</dbReference>
<reference evidence="4 5" key="1">
    <citation type="submission" date="2019-03" db="EMBL/GenBank/DDBJ databases">
        <title>Draft Genome Sequence of Desulfosporosinus fructosivorans Strain 63.6F, Isolated from Marine Sediment in the Baltic Sea.</title>
        <authorList>
            <person name="Hausmann B."/>
            <person name="Vandieken V."/>
            <person name="Pjevac P."/>
            <person name="Schreck K."/>
            <person name="Herbold C.W."/>
            <person name="Loy A."/>
        </authorList>
    </citation>
    <scope>NUCLEOTIDE SEQUENCE [LARGE SCALE GENOMIC DNA]</scope>
    <source>
        <strain evidence="4 5">63.6F</strain>
    </source>
</reference>
<dbReference type="PANTHER" id="PTHR43401">
    <property type="entry name" value="L-THREONINE 3-DEHYDROGENASE"/>
    <property type="match status" value="1"/>
</dbReference>
<accession>A0A4Z0QWS6</accession>
<dbReference type="EMBL" id="SPQQ01000023">
    <property type="protein sequence ID" value="TGE34958.1"/>
    <property type="molecule type" value="Genomic_DNA"/>
</dbReference>